<organism evidence="7 8">
    <name type="scientific">Pelolinea submarina</name>
    <dbReference type="NCBI Taxonomy" id="913107"/>
    <lineage>
        <taxon>Bacteria</taxon>
        <taxon>Bacillati</taxon>
        <taxon>Chloroflexota</taxon>
        <taxon>Anaerolineae</taxon>
        <taxon>Anaerolineales</taxon>
        <taxon>Anaerolineaceae</taxon>
        <taxon>Pelolinea</taxon>
    </lineage>
</organism>
<keyword evidence="7" id="KW-0378">Hydrolase</keyword>
<dbReference type="GO" id="GO:0030976">
    <property type="term" value="F:thiamine pyrophosphate binding"/>
    <property type="evidence" value="ECO:0007669"/>
    <property type="project" value="InterPro"/>
</dbReference>
<gene>
    <name evidence="7" type="ORF">DFR64_1364</name>
</gene>
<dbReference type="GO" id="GO:0019310">
    <property type="term" value="P:inositol catabolic process"/>
    <property type="evidence" value="ECO:0007669"/>
    <property type="project" value="InterPro"/>
</dbReference>
<dbReference type="GO" id="GO:0009097">
    <property type="term" value="P:isoleucine biosynthetic process"/>
    <property type="evidence" value="ECO:0007669"/>
    <property type="project" value="TreeGrafter"/>
</dbReference>
<dbReference type="GO" id="GO:0003984">
    <property type="term" value="F:acetolactate synthase activity"/>
    <property type="evidence" value="ECO:0007669"/>
    <property type="project" value="TreeGrafter"/>
</dbReference>
<dbReference type="InterPro" id="IPR029035">
    <property type="entry name" value="DHS-like_NAD/FAD-binding_dom"/>
</dbReference>
<dbReference type="EMBL" id="QUMS01000001">
    <property type="protein sequence ID" value="REG11475.1"/>
    <property type="molecule type" value="Genomic_DNA"/>
</dbReference>
<dbReference type="CDD" id="cd07035">
    <property type="entry name" value="TPP_PYR_POX_like"/>
    <property type="match status" value="1"/>
</dbReference>
<dbReference type="PROSITE" id="PS00187">
    <property type="entry name" value="TPP_ENZYMES"/>
    <property type="match status" value="1"/>
</dbReference>
<dbReference type="PANTHER" id="PTHR18968">
    <property type="entry name" value="THIAMINE PYROPHOSPHATE ENZYMES"/>
    <property type="match status" value="1"/>
</dbReference>
<accession>A0A3E0AIM2</accession>
<proteinExistence type="inferred from homology"/>
<protein>
    <submittedName>
        <fullName evidence="7">3D-(3,5/4)-trihydroxycyclohexane-1,2-dione hydrolase</fullName>
    </submittedName>
</protein>
<evidence type="ECO:0000259" key="6">
    <source>
        <dbReference type="Pfam" id="PF02776"/>
    </source>
</evidence>
<dbReference type="Pfam" id="PF02775">
    <property type="entry name" value="TPP_enzyme_C"/>
    <property type="match status" value="1"/>
</dbReference>
<dbReference type="Gene3D" id="3.40.50.1220">
    <property type="entry name" value="TPP-binding domain"/>
    <property type="match status" value="1"/>
</dbReference>
<dbReference type="NCBIfam" id="TIGR04377">
    <property type="entry name" value="myo_inos_iolD"/>
    <property type="match status" value="1"/>
</dbReference>
<feature type="domain" description="Thiamine pyrophosphate enzyme central" evidence="4">
    <location>
        <begin position="221"/>
        <end position="355"/>
    </location>
</feature>
<reference evidence="7 8" key="1">
    <citation type="submission" date="2018-08" db="EMBL/GenBank/DDBJ databases">
        <title>Genomic Encyclopedia of Type Strains, Phase IV (KMG-IV): sequencing the most valuable type-strain genomes for metagenomic binning, comparative biology and taxonomic classification.</title>
        <authorList>
            <person name="Goeker M."/>
        </authorList>
    </citation>
    <scope>NUCLEOTIDE SEQUENCE [LARGE SCALE GENOMIC DNA]</scope>
    <source>
        <strain evidence="7 8">DSM 23923</strain>
    </source>
</reference>
<dbReference type="GO" id="GO:0000287">
    <property type="term" value="F:magnesium ion binding"/>
    <property type="evidence" value="ECO:0007669"/>
    <property type="project" value="InterPro"/>
</dbReference>
<dbReference type="InterPro" id="IPR012000">
    <property type="entry name" value="Thiamin_PyroP_enz_cen_dom"/>
</dbReference>
<evidence type="ECO:0000256" key="1">
    <source>
        <dbReference type="ARBA" id="ARBA00007812"/>
    </source>
</evidence>
<keyword evidence="8" id="KW-1185">Reference proteome</keyword>
<evidence type="ECO:0000259" key="4">
    <source>
        <dbReference type="Pfam" id="PF00205"/>
    </source>
</evidence>
<dbReference type="Pfam" id="PF02776">
    <property type="entry name" value="TPP_enzyme_N"/>
    <property type="match status" value="1"/>
</dbReference>
<dbReference type="Pfam" id="PF00205">
    <property type="entry name" value="TPP_enzyme_M"/>
    <property type="match status" value="1"/>
</dbReference>
<dbReference type="AlphaFoldDB" id="A0A3E0AIM2"/>
<comment type="similarity">
    <text evidence="1 3">Belongs to the TPP enzyme family.</text>
</comment>
<evidence type="ECO:0000313" key="8">
    <source>
        <dbReference type="Proteomes" id="UP000256388"/>
    </source>
</evidence>
<dbReference type="InterPro" id="IPR045229">
    <property type="entry name" value="TPP_enz"/>
</dbReference>
<sequence>MTEGKTRRMTMAQAVINFLKNQYSERDGLEQPVFAGCFGIFGHGNVAGIGQALQQNLDFRYYQVRNEQAMVHTASAYAKIKDRLQTFVCTSSIGPGATNMLTGAALATINHLPVLLLPGDIFARRNVAPVLQQLEFPASQDVSVNDCFRPVSRYWDRINRPDQILTALPTALRVLTSPVDTGTVTLALPQDVQTEAYDYPVEFFEKRVWHVGRQRPDAASLSKAAEMIRQSQRPMIIAGGGLIYSGATETLREFVDSTGIPVGESMAGKGSLRYDHPLCLGGVGATGTLAANRIAKEADLVIGIGTRYSDFTTASKTAFQNPDVRFININVAEFDAAKHFGLMLVGDAKVTLEELLTALQDYHVADAYRQEAAQLHDQWETEVERIYAIHNEPLPSQGELIGLLNELSSPDAIMVNAAGSMPGDLHKLWRARHPKNFHLEYGYSCMGYEIAGGLGVKMAAPDREVYVIVGDGSYLMLSSDIATSIQEGYKLIIILWDNGGFKSIGSLSRSLGQDGFGTRFVFPQEDKLAGDSAGDSVEGLPIDFAANARSLGAEVISCKTAHDYAAALEAARKTDRTTLIYIRNDRYVNVPGYESWWDVQVAEVSEMPSVDEARKQWEAMRKKERLFL</sequence>
<dbReference type="Proteomes" id="UP000256388">
    <property type="component" value="Unassembled WGS sequence"/>
</dbReference>
<dbReference type="GO" id="GO:0009099">
    <property type="term" value="P:L-valine biosynthetic process"/>
    <property type="evidence" value="ECO:0007669"/>
    <property type="project" value="TreeGrafter"/>
</dbReference>
<dbReference type="SUPFAM" id="SSF52467">
    <property type="entry name" value="DHS-like NAD/FAD-binding domain"/>
    <property type="match status" value="1"/>
</dbReference>
<dbReference type="GO" id="GO:0005948">
    <property type="term" value="C:acetolactate synthase complex"/>
    <property type="evidence" value="ECO:0007669"/>
    <property type="project" value="TreeGrafter"/>
</dbReference>
<dbReference type="PANTHER" id="PTHR18968:SF9">
    <property type="entry name" value="3D-(3,5_4)-TRIHYDROXYCYCLOHEXANE-1,2-DIONE HYDROLASE"/>
    <property type="match status" value="1"/>
</dbReference>
<feature type="domain" description="Thiamine pyrophosphate enzyme TPP-binding" evidence="5">
    <location>
        <begin position="418"/>
        <end position="581"/>
    </location>
</feature>
<dbReference type="InterPro" id="IPR012001">
    <property type="entry name" value="Thiamin_PyroP_enz_TPP-bd_dom"/>
</dbReference>
<dbReference type="GO" id="GO:0050660">
    <property type="term" value="F:flavin adenine dinucleotide binding"/>
    <property type="evidence" value="ECO:0007669"/>
    <property type="project" value="TreeGrafter"/>
</dbReference>
<evidence type="ECO:0000259" key="5">
    <source>
        <dbReference type="Pfam" id="PF02775"/>
    </source>
</evidence>
<dbReference type="InterPro" id="IPR000399">
    <property type="entry name" value="TPP-bd_CS"/>
</dbReference>
<evidence type="ECO:0000256" key="2">
    <source>
        <dbReference type="ARBA" id="ARBA00023052"/>
    </source>
</evidence>
<evidence type="ECO:0000313" key="7">
    <source>
        <dbReference type="EMBL" id="REG11475.1"/>
    </source>
</evidence>
<evidence type="ECO:0000256" key="3">
    <source>
        <dbReference type="RuleBase" id="RU362132"/>
    </source>
</evidence>
<keyword evidence="2 3" id="KW-0786">Thiamine pyrophosphate</keyword>
<dbReference type="SUPFAM" id="SSF52518">
    <property type="entry name" value="Thiamin diphosphate-binding fold (THDP-binding)"/>
    <property type="match status" value="2"/>
</dbReference>
<dbReference type="InterPro" id="IPR030817">
    <property type="entry name" value="Myo_inos_IolD"/>
</dbReference>
<dbReference type="GO" id="GO:0016823">
    <property type="term" value="F:hydrolase activity, acting on acid carbon-carbon bonds, in ketonic substances"/>
    <property type="evidence" value="ECO:0007669"/>
    <property type="project" value="InterPro"/>
</dbReference>
<dbReference type="RefSeq" id="WP_198418409.1">
    <property type="nucleotide sequence ID" value="NZ_AP018437.1"/>
</dbReference>
<feature type="domain" description="Thiamine pyrophosphate enzyme N-terminal TPP-binding" evidence="6">
    <location>
        <begin position="36"/>
        <end position="128"/>
    </location>
</feature>
<dbReference type="InterPro" id="IPR011766">
    <property type="entry name" value="TPP_enzyme_TPP-bd"/>
</dbReference>
<dbReference type="Gene3D" id="3.40.50.970">
    <property type="match status" value="2"/>
</dbReference>
<name>A0A3E0AIM2_9CHLR</name>
<comment type="caution">
    <text evidence="7">The sequence shown here is derived from an EMBL/GenBank/DDBJ whole genome shotgun (WGS) entry which is preliminary data.</text>
</comment>
<dbReference type="InterPro" id="IPR029061">
    <property type="entry name" value="THDP-binding"/>
</dbReference>